<comment type="caution">
    <text evidence="8">The sequence shown here is derived from an EMBL/GenBank/DDBJ whole genome shotgun (WGS) entry which is preliminary data.</text>
</comment>
<keyword evidence="9" id="KW-1185">Reference proteome</keyword>
<evidence type="ECO:0000313" key="8">
    <source>
        <dbReference type="EMBL" id="KAI6661221.1"/>
    </source>
</evidence>
<dbReference type="Gene3D" id="1.20.1270.60">
    <property type="entry name" value="Arfaptin homology (AH) domain/BAR domain"/>
    <property type="match status" value="1"/>
</dbReference>
<dbReference type="Gene3D" id="2.30.30.40">
    <property type="entry name" value="SH3 Domains"/>
    <property type="match status" value="1"/>
</dbReference>
<dbReference type="AlphaFoldDB" id="A0AAV7KIG4"/>
<feature type="region of interest" description="Disordered" evidence="5">
    <location>
        <begin position="1"/>
        <end position="20"/>
    </location>
</feature>
<organism evidence="8 9">
    <name type="scientific">Oopsacas minuta</name>
    <dbReference type="NCBI Taxonomy" id="111878"/>
    <lineage>
        <taxon>Eukaryota</taxon>
        <taxon>Metazoa</taxon>
        <taxon>Porifera</taxon>
        <taxon>Hexactinellida</taxon>
        <taxon>Hexasterophora</taxon>
        <taxon>Lyssacinosida</taxon>
        <taxon>Leucopsacidae</taxon>
        <taxon>Oopsacas</taxon>
    </lineage>
</organism>
<evidence type="ECO:0000259" key="6">
    <source>
        <dbReference type="PROSITE" id="PS50002"/>
    </source>
</evidence>
<name>A0AAV7KIG4_9METZ</name>
<feature type="compositionally biased region" description="Acidic residues" evidence="5">
    <location>
        <begin position="497"/>
        <end position="508"/>
    </location>
</feature>
<dbReference type="InterPro" id="IPR001060">
    <property type="entry name" value="FCH_dom"/>
</dbReference>
<evidence type="ECO:0000256" key="2">
    <source>
        <dbReference type="ARBA" id="ARBA00023054"/>
    </source>
</evidence>
<dbReference type="InterPro" id="IPR027267">
    <property type="entry name" value="AH/BAR_dom_sf"/>
</dbReference>
<feature type="domain" description="SH3" evidence="6">
    <location>
        <begin position="556"/>
        <end position="613"/>
    </location>
</feature>
<evidence type="ECO:0000256" key="4">
    <source>
        <dbReference type="PROSITE-ProRule" id="PRU01077"/>
    </source>
</evidence>
<dbReference type="Pfam" id="PF00611">
    <property type="entry name" value="FCH"/>
    <property type="match status" value="1"/>
</dbReference>
<dbReference type="InterPro" id="IPR001452">
    <property type="entry name" value="SH3_domain"/>
</dbReference>
<dbReference type="InterPro" id="IPR057870">
    <property type="entry name" value="HR1_TOCA"/>
</dbReference>
<dbReference type="Pfam" id="PF25610">
    <property type="entry name" value="HR1_TOCA"/>
    <property type="match status" value="1"/>
</dbReference>
<dbReference type="Pfam" id="PF14604">
    <property type="entry name" value="SH3_9"/>
    <property type="match status" value="1"/>
</dbReference>
<feature type="domain" description="F-BAR" evidence="7">
    <location>
        <begin position="23"/>
        <end position="285"/>
    </location>
</feature>
<evidence type="ECO:0000313" key="9">
    <source>
        <dbReference type="Proteomes" id="UP001165289"/>
    </source>
</evidence>
<evidence type="ECO:0000256" key="1">
    <source>
        <dbReference type="ARBA" id="ARBA00022443"/>
    </source>
</evidence>
<dbReference type="PANTHER" id="PTHR15735">
    <property type="entry name" value="FCH AND DOUBLE SH3 DOMAINS PROTEIN"/>
    <property type="match status" value="1"/>
</dbReference>
<dbReference type="SUPFAM" id="SSF103657">
    <property type="entry name" value="BAR/IMD domain-like"/>
    <property type="match status" value="1"/>
</dbReference>
<gene>
    <name evidence="8" type="ORF">LOD99_10092</name>
</gene>
<accession>A0AAV7KIG4</accession>
<keyword evidence="1 3" id="KW-0728">SH3 domain</keyword>
<proteinExistence type="predicted"/>
<protein>
    <submittedName>
        <fullName evidence="8">Formin-binding protein 1-like isoform X3</fullName>
    </submittedName>
</protein>
<dbReference type="SMART" id="SM00055">
    <property type="entry name" value="FCH"/>
    <property type="match status" value="1"/>
</dbReference>
<evidence type="ECO:0000256" key="5">
    <source>
        <dbReference type="SAM" id="MobiDB-lite"/>
    </source>
</evidence>
<dbReference type="PANTHER" id="PTHR15735:SF12">
    <property type="entry name" value="CDC42-INTERACTING PROTEIN 4, ISOFORM B"/>
    <property type="match status" value="1"/>
</dbReference>
<dbReference type="InterPro" id="IPR036028">
    <property type="entry name" value="SH3-like_dom_sf"/>
</dbReference>
<dbReference type="PROSITE" id="PS51741">
    <property type="entry name" value="F_BAR"/>
    <property type="match status" value="1"/>
</dbReference>
<dbReference type="SUPFAM" id="SSF50044">
    <property type="entry name" value="SH3-domain"/>
    <property type="match status" value="1"/>
</dbReference>
<reference evidence="8 9" key="1">
    <citation type="journal article" date="2023" name="BMC Biol.">
        <title>The compact genome of the sponge Oopsacas minuta (Hexactinellida) is lacking key metazoan core genes.</title>
        <authorList>
            <person name="Santini S."/>
            <person name="Schenkelaars Q."/>
            <person name="Jourda C."/>
            <person name="Duchesne M."/>
            <person name="Belahbib H."/>
            <person name="Rocher C."/>
            <person name="Selva M."/>
            <person name="Riesgo A."/>
            <person name="Vervoort M."/>
            <person name="Leys S.P."/>
            <person name="Kodjabachian L."/>
            <person name="Le Bivic A."/>
            <person name="Borchiellini C."/>
            <person name="Claverie J.M."/>
            <person name="Renard E."/>
        </authorList>
    </citation>
    <scope>NUCLEOTIDE SEQUENCE [LARGE SCALE GENOMIC DNA]</scope>
    <source>
        <strain evidence="8">SPO-2</strain>
    </source>
</reference>
<dbReference type="Gene3D" id="6.10.140.470">
    <property type="match status" value="1"/>
</dbReference>
<keyword evidence="2 4" id="KW-0175">Coiled coil</keyword>
<evidence type="ECO:0000259" key="7">
    <source>
        <dbReference type="PROSITE" id="PS51741"/>
    </source>
</evidence>
<feature type="region of interest" description="Disordered" evidence="5">
    <location>
        <begin position="466"/>
        <end position="525"/>
    </location>
</feature>
<dbReference type="PROSITE" id="PS50002">
    <property type="entry name" value="SH3"/>
    <property type="match status" value="1"/>
</dbReference>
<feature type="region of interest" description="Disordered" evidence="5">
    <location>
        <begin position="336"/>
        <end position="355"/>
    </location>
</feature>
<evidence type="ECO:0000256" key="3">
    <source>
        <dbReference type="PROSITE-ProRule" id="PRU00192"/>
    </source>
</evidence>
<dbReference type="SMART" id="SM00326">
    <property type="entry name" value="SH3"/>
    <property type="match status" value="1"/>
</dbReference>
<sequence>MTSEEPVNSTENTHTDHNGSVAQNFGLELWDQYEELVKYTDQGVEYIKKYAQFAKERIELENMFAKKMKEMMKKNMPKYTKQTGNELFTYQKAFSVAVHEVGDEANQHERIAESLTANVYKPLLQLQHDKEAEKRNIQNEGNTIRAKHDQNIQQLDRMKRRYEDSHRDAIQAKLNLEKIEYNPKVTKEAVEKSKLAVTTKDRTLSENKDQYQLFIDKFNKSQKDHYYKEMPLVFEKFFKMEQSRVARVKFLQEQLVEGLRHVFPIINTCYDNILDAGKQISSDKDLIQFMEQKKSGFPIPEDREFMEYGTTATPNLQLGISKTTKKRNLFGNAKKPAAPKLDDAEDFSHLPPNPQKKMINDKIEAIQREVGQNQASLNAIKHMLDIYEKNPALGNVRLTQEQYAEEKKNGDHMKLELYKYQVWHNQLEGTPVPQKPELLDANSRIVEPPAVTTYEDRLFVIQRHELQKQTTKAKPPRAAVPRPHPRGAGSRRSTADTDSDFSDDDDTPQDSAHYHTPAASSTVSLPASFHQGTYQQPEHYEASTESDKTASIEATHPIGRVRALYEFTSSSDGELSIIAGKEMLLLENDGSGWIYVDFNGKKGFVPLSYVETI</sequence>
<dbReference type="Proteomes" id="UP001165289">
    <property type="component" value="Unassembled WGS sequence"/>
</dbReference>
<dbReference type="EMBL" id="JAKMXF010000018">
    <property type="protein sequence ID" value="KAI6661221.1"/>
    <property type="molecule type" value="Genomic_DNA"/>
</dbReference>
<dbReference type="InterPro" id="IPR031160">
    <property type="entry name" value="F_BAR_dom"/>
</dbReference>